<evidence type="ECO:0000313" key="5">
    <source>
        <dbReference type="Proteomes" id="UP000075430"/>
    </source>
</evidence>
<dbReference type="PANTHER" id="PTHR43540">
    <property type="entry name" value="PEROXYUREIDOACRYLATE/UREIDOACRYLATE AMIDOHYDROLASE-RELATED"/>
    <property type="match status" value="1"/>
</dbReference>
<feature type="domain" description="Isochorismatase-like" evidence="3">
    <location>
        <begin position="7"/>
        <end position="176"/>
    </location>
</feature>
<evidence type="ECO:0000256" key="2">
    <source>
        <dbReference type="ARBA" id="ARBA00022801"/>
    </source>
</evidence>
<dbReference type="InterPro" id="IPR000868">
    <property type="entry name" value="Isochorismatase-like_dom"/>
</dbReference>
<keyword evidence="2" id="KW-0378">Hydrolase</keyword>
<protein>
    <submittedName>
        <fullName evidence="4">Isochorismatase</fullName>
    </submittedName>
</protein>
<comment type="caution">
    <text evidence="4">The sequence shown here is derived from an EMBL/GenBank/DDBJ whole genome shotgun (WGS) entry which is preliminary data.</text>
</comment>
<dbReference type="STRING" id="1793963.AXI58_19450"/>
<organism evidence="4 5">
    <name type="scientific">Bacillus nakamurai</name>
    <dbReference type="NCBI Taxonomy" id="1793963"/>
    <lineage>
        <taxon>Bacteria</taxon>
        <taxon>Bacillati</taxon>
        <taxon>Bacillota</taxon>
        <taxon>Bacilli</taxon>
        <taxon>Bacillales</taxon>
        <taxon>Bacillaceae</taxon>
        <taxon>Bacillus</taxon>
    </lineage>
</organism>
<gene>
    <name evidence="4" type="ORF">AXI58_19450</name>
</gene>
<name>A0A150F506_9BACI</name>
<evidence type="ECO:0000256" key="1">
    <source>
        <dbReference type="ARBA" id="ARBA00006336"/>
    </source>
</evidence>
<dbReference type="AlphaFoldDB" id="A0A150F506"/>
<reference evidence="5" key="1">
    <citation type="submission" date="2016-02" db="EMBL/GenBank/DDBJ databases">
        <authorList>
            <person name="Dunlap C."/>
        </authorList>
    </citation>
    <scope>NUCLEOTIDE SEQUENCE [LARGE SCALE GENOMIC DNA]</scope>
    <source>
        <strain evidence="5">NRRL B-41092</strain>
    </source>
</reference>
<accession>A0A150F506</accession>
<dbReference type="CDD" id="cd00431">
    <property type="entry name" value="cysteine_hydrolases"/>
    <property type="match status" value="1"/>
</dbReference>
<dbReference type="Gene3D" id="3.40.50.850">
    <property type="entry name" value="Isochorismatase-like"/>
    <property type="match status" value="1"/>
</dbReference>
<dbReference type="GO" id="GO:0016787">
    <property type="term" value="F:hydrolase activity"/>
    <property type="evidence" value="ECO:0007669"/>
    <property type="project" value="UniProtKB-KW"/>
</dbReference>
<dbReference type="InterPro" id="IPR036380">
    <property type="entry name" value="Isochorismatase-like_sf"/>
</dbReference>
<dbReference type="Pfam" id="PF00857">
    <property type="entry name" value="Isochorismatase"/>
    <property type="match status" value="1"/>
</dbReference>
<evidence type="ECO:0000259" key="3">
    <source>
        <dbReference type="Pfam" id="PF00857"/>
    </source>
</evidence>
<dbReference type="Proteomes" id="UP000075430">
    <property type="component" value="Unassembled WGS sequence"/>
</dbReference>
<evidence type="ECO:0000313" key="4">
    <source>
        <dbReference type="EMBL" id="KXZ17371.1"/>
    </source>
</evidence>
<dbReference type="EMBL" id="LSBA01000022">
    <property type="protein sequence ID" value="KXZ17371.1"/>
    <property type="molecule type" value="Genomic_DNA"/>
</dbReference>
<dbReference type="PANTHER" id="PTHR43540:SF6">
    <property type="entry name" value="ISOCHORISMATASE-LIKE DOMAIN-CONTAINING PROTEIN"/>
    <property type="match status" value="1"/>
</dbReference>
<dbReference type="SUPFAM" id="SSF52499">
    <property type="entry name" value="Isochorismatase-like hydrolases"/>
    <property type="match status" value="1"/>
</dbReference>
<dbReference type="OrthoDB" id="4305745at2"/>
<keyword evidence="5" id="KW-1185">Reference proteome</keyword>
<dbReference type="RefSeq" id="WP_061522420.1">
    <property type="nucleotide sequence ID" value="NZ_JARLZY010000031.1"/>
</dbReference>
<sequence>MSKPNNTALLIVDMINNFQFDMGEHLAEKTKQIVPRILSLKKHAKQNNWPIIYINDHYGLWKADIDAIRKECKNEISSDIIDSISPQKEDYFLIKPKHSAFYETALHTLLTELQVTRLIITGIAGNICVLFTANDAYMREYSIMIPKDCTASNNDEDNDFALTMMESVLFAEITTEKQITSEK</sequence>
<dbReference type="InterPro" id="IPR050272">
    <property type="entry name" value="Isochorismatase-like_hydrls"/>
</dbReference>
<comment type="similarity">
    <text evidence="1">Belongs to the isochorismatase family.</text>
</comment>
<proteinExistence type="inferred from homology"/>